<evidence type="ECO:0000313" key="1">
    <source>
        <dbReference type="EMBL" id="MBA4634198.1"/>
    </source>
</evidence>
<sequence length="131" mass="14301">MHVSGEFCSTTSVFVTTPTNMLQIPLASLSTLQVVFSLSNPKSSSGDEMESIHEECKSPTHIIKEWLPFCEDELKPREGLEFMNLEDKDFVKLVDNKVIMTVVIALQNLLLDVTGGGPRGDVTVAECSGGL</sequence>
<accession>A0A7C8Z4H0</accession>
<organism evidence="1">
    <name type="scientific">Opuntia streptacantha</name>
    <name type="common">Prickly pear cactus</name>
    <name type="synonym">Opuntia cardona</name>
    <dbReference type="NCBI Taxonomy" id="393608"/>
    <lineage>
        <taxon>Eukaryota</taxon>
        <taxon>Viridiplantae</taxon>
        <taxon>Streptophyta</taxon>
        <taxon>Embryophyta</taxon>
        <taxon>Tracheophyta</taxon>
        <taxon>Spermatophyta</taxon>
        <taxon>Magnoliopsida</taxon>
        <taxon>eudicotyledons</taxon>
        <taxon>Gunneridae</taxon>
        <taxon>Pentapetalae</taxon>
        <taxon>Caryophyllales</taxon>
        <taxon>Cactineae</taxon>
        <taxon>Cactaceae</taxon>
        <taxon>Opuntioideae</taxon>
        <taxon>Opuntia</taxon>
    </lineage>
</organism>
<proteinExistence type="predicted"/>
<dbReference type="AlphaFoldDB" id="A0A7C8Z4H0"/>
<name>A0A7C8Z4H0_OPUST</name>
<protein>
    <submittedName>
        <fullName evidence="1">Uncharacterized protein</fullName>
    </submittedName>
</protein>
<reference evidence="1" key="2">
    <citation type="submission" date="2020-07" db="EMBL/GenBank/DDBJ databases">
        <authorList>
            <person name="Vera ALvarez R."/>
            <person name="Arias-Moreno D.M."/>
            <person name="Jimenez-Jacinto V."/>
            <person name="Jimenez-Bremont J.F."/>
            <person name="Swaminathan K."/>
            <person name="Moose S.P."/>
            <person name="Guerrero-Gonzalez M.L."/>
            <person name="Marino-Ramirez L."/>
            <person name="Landsman D."/>
            <person name="Rodriguez-Kessler M."/>
            <person name="Delgado-Sanchez P."/>
        </authorList>
    </citation>
    <scope>NUCLEOTIDE SEQUENCE</scope>
    <source>
        <tissue evidence="1">Cladode</tissue>
    </source>
</reference>
<reference evidence="1" key="1">
    <citation type="journal article" date="2013" name="J. Plant Res.">
        <title>Effect of fungi and light on seed germination of three Opuntia species from semiarid lands of central Mexico.</title>
        <authorList>
            <person name="Delgado-Sanchez P."/>
            <person name="Jimenez-Bremont J.F."/>
            <person name="Guerrero-Gonzalez Mde L."/>
            <person name="Flores J."/>
        </authorList>
    </citation>
    <scope>NUCLEOTIDE SEQUENCE</scope>
    <source>
        <tissue evidence="1">Cladode</tissue>
    </source>
</reference>
<dbReference type="EMBL" id="GISG01089718">
    <property type="protein sequence ID" value="MBA4634198.1"/>
    <property type="molecule type" value="Transcribed_RNA"/>
</dbReference>